<comment type="caution">
    <text evidence="6">Lacks conserved residue(s) required for the propagation of feature annotation.</text>
</comment>
<dbReference type="EC" id="1.6.5.-" evidence="6"/>
<comment type="function">
    <text evidence="6">Quinone reductase that provides resistance to thiol-specific stress caused by electrophilic quinones.</text>
</comment>
<dbReference type="GO" id="GO:0016655">
    <property type="term" value="F:oxidoreductase activity, acting on NAD(P)H, quinone or similar compound as acceptor"/>
    <property type="evidence" value="ECO:0007669"/>
    <property type="project" value="InterPro"/>
</dbReference>
<dbReference type="RefSeq" id="WP_095621980.1">
    <property type="nucleotide sequence ID" value="NZ_NSKB01000006.1"/>
</dbReference>
<proteinExistence type="inferred from homology"/>
<comment type="similarity">
    <text evidence="6">Belongs to the azoreductase type 1 family.</text>
</comment>
<evidence type="ECO:0000313" key="8">
    <source>
        <dbReference type="EMBL" id="PAU75554.1"/>
    </source>
</evidence>
<keyword evidence="4 6" id="KW-0520">NAD</keyword>
<dbReference type="AlphaFoldDB" id="A0A2A2ESV3"/>
<comment type="catalytic activity">
    <reaction evidence="5">
        <text>N,N-dimethyl-1,4-phenylenediamine + anthranilate + 2 NAD(+) = 2-(4-dimethylaminophenyl)diazenylbenzoate + 2 NADH + 2 H(+)</text>
        <dbReference type="Rhea" id="RHEA:55872"/>
        <dbReference type="ChEBI" id="CHEBI:15378"/>
        <dbReference type="ChEBI" id="CHEBI:15783"/>
        <dbReference type="ChEBI" id="CHEBI:16567"/>
        <dbReference type="ChEBI" id="CHEBI:57540"/>
        <dbReference type="ChEBI" id="CHEBI:57945"/>
        <dbReference type="ChEBI" id="CHEBI:71579"/>
        <dbReference type="EC" id="1.7.1.17"/>
    </reaction>
    <physiologicalReaction direction="right-to-left" evidence="5">
        <dbReference type="Rhea" id="RHEA:55874"/>
    </physiologicalReaction>
</comment>
<evidence type="ECO:0000256" key="2">
    <source>
        <dbReference type="ARBA" id="ARBA00022643"/>
    </source>
</evidence>
<dbReference type="GO" id="GO:0010181">
    <property type="term" value="F:FMN binding"/>
    <property type="evidence" value="ECO:0007669"/>
    <property type="project" value="UniProtKB-UniRule"/>
</dbReference>
<reference evidence="8 9" key="1">
    <citation type="submission" date="2017-08" db="EMBL/GenBank/DDBJ databases">
        <title>Halomonas alkalisoli sp. nov., isolated from saline alkaline soil.</title>
        <authorList>
            <person name="Wang D."/>
            <person name="Zhang G."/>
        </authorList>
    </citation>
    <scope>NUCLEOTIDE SEQUENCE [LARGE SCALE GENOMIC DNA]</scope>
    <source>
        <strain evidence="8 9">WRN001</strain>
    </source>
</reference>
<dbReference type="InterPro" id="IPR029039">
    <property type="entry name" value="Flavoprotein-like_sf"/>
</dbReference>
<dbReference type="Proteomes" id="UP000217771">
    <property type="component" value="Unassembled WGS sequence"/>
</dbReference>
<feature type="binding site" evidence="6">
    <location>
        <begin position="23"/>
        <end position="25"/>
    </location>
    <ligand>
        <name>FMN</name>
        <dbReference type="ChEBI" id="CHEBI:58210"/>
    </ligand>
</feature>
<accession>A0A2A2ESV3</accession>
<dbReference type="HAMAP" id="MF_01216">
    <property type="entry name" value="Azoreductase_type1"/>
    <property type="match status" value="1"/>
</dbReference>
<feature type="binding site" evidence="6">
    <location>
        <position position="10"/>
    </location>
    <ligand>
        <name>FMN</name>
        <dbReference type="ChEBI" id="CHEBI:58210"/>
    </ligand>
</feature>
<name>A0A2A2ESV3_9GAMM</name>
<evidence type="ECO:0000256" key="6">
    <source>
        <dbReference type="HAMAP-Rule" id="MF_01216"/>
    </source>
</evidence>
<gene>
    <name evidence="6" type="primary">azoR</name>
    <name evidence="8" type="ORF">CK498_16640</name>
</gene>
<organism evidence="8 9">
    <name type="scientific">Halomonas salipaludis</name>
    <dbReference type="NCBI Taxonomy" id="2032625"/>
    <lineage>
        <taxon>Bacteria</taxon>
        <taxon>Pseudomonadati</taxon>
        <taxon>Pseudomonadota</taxon>
        <taxon>Gammaproteobacteria</taxon>
        <taxon>Oceanospirillales</taxon>
        <taxon>Halomonadaceae</taxon>
        <taxon>Halomonas</taxon>
    </lineage>
</organism>
<feature type="domain" description="Flavodoxin-like fold" evidence="7">
    <location>
        <begin position="5"/>
        <end position="215"/>
    </location>
</feature>
<evidence type="ECO:0000256" key="5">
    <source>
        <dbReference type="ARBA" id="ARBA00048542"/>
    </source>
</evidence>
<keyword evidence="3 6" id="KW-0560">Oxidoreductase</keyword>
<dbReference type="PANTHER" id="PTHR43741">
    <property type="entry name" value="FMN-DEPENDENT NADH-AZOREDUCTASE 1"/>
    <property type="match status" value="1"/>
</dbReference>
<evidence type="ECO:0000256" key="3">
    <source>
        <dbReference type="ARBA" id="ARBA00023002"/>
    </source>
</evidence>
<dbReference type="OrthoDB" id="9787136at2"/>
<comment type="subunit">
    <text evidence="6">Homodimer.</text>
</comment>
<dbReference type="SUPFAM" id="SSF52218">
    <property type="entry name" value="Flavoproteins"/>
    <property type="match status" value="1"/>
</dbReference>
<evidence type="ECO:0000256" key="4">
    <source>
        <dbReference type="ARBA" id="ARBA00023027"/>
    </source>
</evidence>
<comment type="caution">
    <text evidence="8">The sequence shown here is derived from an EMBL/GenBank/DDBJ whole genome shotgun (WGS) entry which is preliminary data.</text>
</comment>
<comment type="cofactor">
    <cofactor evidence="6">
        <name>FMN</name>
        <dbReference type="ChEBI" id="CHEBI:58210"/>
    </cofactor>
    <text evidence="6">Binds 1 FMN per subunit.</text>
</comment>
<evidence type="ECO:0000256" key="1">
    <source>
        <dbReference type="ARBA" id="ARBA00022630"/>
    </source>
</evidence>
<sequence length="236" mass="26333">MTTLLHLDASARPGRSGIDPHGSHSRRLSARFVEQWQKAHPDDRILYRDLGQHPPHPVSGEWIHAAFTKPEAREPWMHDALAESDALVDELLEADLIVAGVPMYNFGVPAGFKAYIDNIVRVGRTFGFDRSRQGLPYWPMLTDMHKRLVVLGSRGDYGYEPGGRMAQANHVEPHIRTVFSYLGIEDVHGIAVEYDEFGGERLQTSLDRAEQEIDALVGSLTTSPGITQDVAAQIRD</sequence>
<dbReference type="GO" id="GO:0016652">
    <property type="term" value="F:oxidoreductase activity, acting on NAD(P)H as acceptor"/>
    <property type="evidence" value="ECO:0007669"/>
    <property type="project" value="UniProtKB-UniRule"/>
</dbReference>
<keyword evidence="2 6" id="KW-0288">FMN</keyword>
<feature type="binding site" evidence="6">
    <location>
        <begin position="103"/>
        <end position="106"/>
    </location>
    <ligand>
        <name>FMN</name>
        <dbReference type="ChEBI" id="CHEBI:58210"/>
    </ligand>
</feature>
<dbReference type="Gene3D" id="3.40.50.360">
    <property type="match status" value="1"/>
</dbReference>
<dbReference type="GO" id="GO:0009055">
    <property type="term" value="F:electron transfer activity"/>
    <property type="evidence" value="ECO:0007669"/>
    <property type="project" value="UniProtKB-UniRule"/>
</dbReference>
<comment type="function">
    <text evidence="6">Also exhibits azoreductase activity. Catalyzes the reductive cleavage of the azo bond in aromatic azo compounds to the corresponding amines.</text>
</comment>
<dbReference type="PANTHER" id="PTHR43741:SF2">
    <property type="entry name" value="FMN-DEPENDENT NADH:QUINONE OXIDOREDUCTASE"/>
    <property type="match status" value="1"/>
</dbReference>
<comment type="catalytic activity">
    <reaction evidence="6">
        <text>2 a quinone + NADH + H(+) = 2 a 1,4-benzosemiquinone + NAD(+)</text>
        <dbReference type="Rhea" id="RHEA:65952"/>
        <dbReference type="ChEBI" id="CHEBI:15378"/>
        <dbReference type="ChEBI" id="CHEBI:57540"/>
        <dbReference type="ChEBI" id="CHEBI:57945"/>
        <dbReference type="ChEBI" id="CHEBI:132124"/>
        <dbReference type="ChEBI" id="CHEBI:134225"/>
    </reaction>
</comment>
<dbReference type="InterPro" id="IPR023048">
    <property type="entry name" value="NADH:quinone_OxRdtase_FMN_depd"/>
</dbReference>
<evidence type="ECO:0000313" key="9">
    <source>
        <dbReference type="Proteomes" id="UP000217771"/>
    </source>
</evidence>
<keyword evidence="9" id="KW-1185">Reference proteome</keyword>
<dbReference type="Pfam" id="PF02525">
    <property type="entry name" value="Flavodoxin_2"/>
    <property type="match status" value="1"/>
</dbReference>
<dbReference type="InterPro" id="IPR050104">
    <property type="entry name" value="FMN-dep_NADH:Q_OxRdtase_AzoR1"/>
</dbReference>
<evidence type="ECO:0000259" key="7">
    <source>
        <dbReference type="Pfam" id="PF02525"/>
    </source>
</evidence>
<protein>
    <recommendedName>
        <fullName evidence="6">FMN dependent NADH:quinone oxidoreductase</fullName>
        <ecNumber evidence="6">1.6.5.-</ecNumber>
    </recommendedName>
    <alternativeName>
        <fullName evidence="6">Azo-dye reductase</fullName>
    </alternativeName>
    <alternativeName>
        <fullName evidence="6">FMN-dependent NADH-azo compound oxidoreductase</fullName>
    </alternativeName>
    <alternativeName>
        <fullName evidence="6">FMN-dependent NADH-azoreductase</fullName>
        <ecNumber evidence="6">1.7.1.17</ecNumber>
    </alternativeName>
</protein>
<dbReference type="EC" id="1.7.1.17" evidence="6"/>
<dbReference type="InterPro" id="IPR003680">
    <property type="entry name" value="Flavodoxin_fold"/>
</dbReference>
<keyword evidence="1 6" id="KW-0285">Flavoprotein</keyword>
<dbReference type="EMBL" id="NSKB01000006">
    <property type="protein sequence ID" value="PAU75554.1"/>
    <property type="molecule type" value="Genomic_DNA"/>
</dbReference>